<comment type="caution">
    <text evidence="2">The sequence shown here is derived from an EMBL/GenBank/DDBJ whole genome shotgun (WGS) entry which is preliminary data.</text>
</comment>
<accession>A0A3N4NXV6</accession>
<evidence type="ECO:0000313" key="2">
    <source>
        <dbReference type="EMBL" id="RPE01233.1"/>
    </source>
</evidence>
<sequence>MKHPLLLTLVVTACLLTGTAARAECQIQLSEATIAYAPVTRGELLSCPGNSLTSSELRLCDTRHLDITVSCDRSTPITLAFNSAAKDSSHYRFGNGGQATLILHDVFIDNQPVTIDSAGQRGAEMAFTPGSTLRFWQNNAPALGRVLRGKVSITSWISSKETRVNEAQTWELNGAFVTGNPAN</sequence>
<evidence type="ECO:0008006" key="4">
    <source>
        <dbReference type="Google" id="ProtNLM"/>
    </source>
</evidence>
<feature type="signal peptide" evidence="1">
    <location>
        <begin position="1"/>
        <end position="23"/>
    </location>
</feature>
<dbReference type="EMBL" id="RMVG01000006">
    <property type="protein sequence ID" value="RPE01233.1"/>
    <property type="molecule type" value="Genomic_DNA"/>
</dbReference>
<feature type="chain" id="PRO_5018074737" description="DUF1120 domain-containing protein" evidence="1">
    <location>
        <begin position="24"/>
        <end position="183"/>
    </location>
</feature>
<organism evidence="2 3">
    <name type="scientific">Candidatus Pantoea deserta</name>
    <dbReference type="NCBI Taxonomy" id="1869313"/>
    <lineage>
        <taxon>Bacteria</taxon>
        <taxon>Pseudomonadati</taxon>
        <taxon>Pseudomonadota</taxon>
        <taxon>Gammaproteobacteria</taxon>
        <taxon>Enterobacterales</taxon>
        <taxon>Erwiniaceae</taxon>
        <taxon>Pantoea</taxon>
    </lineage>
</organism>
<name>A0A3N4NXV6_9GAMM</name>
<gene>
    <name evidence="2" type="ORF">BBB56_10205</name>
</gene>
<evidence type="ECO:0000313" key="3">
    <source>
        <dbReference type="Proteomes" id="UP000281332"/>
    </source>
</evidence>
<keyword evidence="1" id="KW-0732">Signal</keyword>
<dbReference type="RefSeq" id="WP_123800842.1">
    <property type="nucleotide sequence ID" value="NZ_RMVG01000006.1"/>
</dbReference>
<dbReference type="Proteomes" id="UP000281332">
    <property type="component" value="Unassembled WGS sequence"/>
</dbReference>
<proteinExistence type="predicted"/>
<evidence type="ECO:0000256" key="1">
    <source>
        <dbReference type="SAM" id="SignalP"/>
    </source>
</evidence>
<dbReference type="OrthoDB" id="6548963at2"/>
<protein>
    <recommendedName>
        <fullName evidence="4">DUF1120 domain-containing protein</fullName>
    </recommendedName>
</protein>
<reference evidence="2 3" key="1">
    <citation type="submission" date="2018-11" db="EMBL/GenBank/DDBJ databases">
        <title>Whole genome sequencing of Pantoea sp. RIT388.</title>
        <authorList>
            <person name="Gan H.M."/>
            <person name="Hudson A.O."/>
        </authorList>
    </citation>
    <scope>NUCLEOTIDE SEQUENCE [LARGE SCALE GENOMIC DNA]</scope>
    <source>
        <strain evidence="2 3">RIT388</strain>
    </source>
</reference>
<keyword evidence="3" id="KW-1185">Reference proteome</keyword>
<dbReference type="AlphaFoldDB" id="A0A3N4NXV6"/>